<feature type="compositionally biased region" description="Low complexity" evidence="2">
    <location>
        <begin position="350"/>
        <end position="362"/>
    </location>
</feature>
<feature type="region of interest" description="Disordered" evidence="2">
    <location>
        <begin position="280"/>
        <end position="406"/>
    </location>
</feature>
<accession>A0AAN6V0U6</accession>
<proteinExistence type="predicted"/>
<reference evidence="3" key="1">
    <citation type="journal article" date="2023" name="Mol. Phylogenet. Evol.">
        <title>Genome-scale phylogeny and comparative genomics of the fungal order Sordariales.</title>
        <authorList>
            <person name="Hensen N."/>
            <person name="Bonometti L."/>
            <person name="Westerberg I."/>
            <person name="Brannstrom I.O."/>
            <person name="Guillou S."/>
            <person name="Cros-Aarteil S."/>
            <person name="Calhoun S."/>
            <person name="Haridas S."/>
            <person name="Kuo A."/>
            <person name="Mondo S."/>
            <person name="Pangilinan J."/>
            <person name="Riley R."/>
            <person name="LaButti K."/>
            <person name="Andreopoulos B."/>
            <person name="Lipzen A."/>
            <person name="Chen C."/>
            <person name="Yan M."/>
            <person name="Daum C."/>
            <person name="Ng V."/>
            <person name="Clum A."/>
            <person name="Steindorff A."/>
            <person name="Ohm R.A."/>
            <person name="Martin F."/>
            <person name="Silar P."/>
            <person name="Natvig D.O."/>
            <person name="Lalanne C."/>
            <person name="Gautier V."/>
            <person name="Ament-Velasquez S.L."/>
            <person name="Kruys A."/>
            <person name="Hutchinson M.I."/>
            <person name="Powell A.J."/>
            <person name="Barry K."/>
            <person name="Miller A.N."/>
            <person name="Grigoriev I.V."/>
            <person name="Debuchy R."/>
            <person name="Gladieux P."/>
            <person name="Hiltunen Thoren M."/>
            <person name="Johannesson H."/>
        </authorList>
    </citation>
    <scope>NUCLEOTIDE SEQUENCE</scope>
    <source>
        <strain evidence="3">CBS 141.50</strain>
    </source>
</reference>
<feature type="compositionally biased region" description="Low complexity" evidence="2">
    <location>
        <begin position="497"/>
        <end position="512"/>
    </location>
</feature>
<feature type="coiled-coil region" evidence="1">
    <location>
        <begin position="756"/>
        <end position="797"/>
    </location>
</feature>
<feature type="compositionally biased region" description="Basic and acidic residues" evidence="2">
    <location>
        <begin position="247"/>
        <end position="262"/>
    </location>
</feature>
<keyword evidence="4" id="KW-1185">Reference proteome</keyword>
<evidence type="ECO:0000313" key="3">
    <source>
        <dbReference type="EMBL" id="KAK4142020.1"/>
    </source>
</evidence>
<reference evidence="3" key="2">
    <citation type="submission" date="2023-05" db="EMBL/GenBank/DDBJ databases">
        <authorList>
            <consortium name="Lawrence Berkeley National Laboratory"/>
            <person name="Steindorff A."/>
            <person name="Hensen N."/>
            <person name="Bonometti L."/>
            <person name="Westerberg I."/>
            <person name="Brannstrom I.O."/>
            <person name="Guillou S."/>
            <person name="Cros-Aarteil S."/>
            <person name="Calhoun S."/>
            <person name="Haridas S."/>
            <person name="Kuo A."/>
            <person name="Mondo S."/>
            <person name="Pangilinan J."/>
            <person name="Riley R."/>
            <person name="Labutti K."/>
            <person name="Andreopoulos B."/>
            <person name="Lipzen A."/>
            <person name="Chen C."/>
            <person name="Yanf M."/>
            <person name="Daum C."/>
            <person name="Ng V."/>
            <person name="Clum A."/>
            <person name="Ohm R."/>
            <person name="Martin F."/>
            <person name="Silar P."/>
            <person name="Natvig D."/>
            <person name="Lalanne C."/>
            <person name="Gautier V."/>
            <person name="Ament-Velasquez S.L."/>
            <person name="Kruys A."/>
            <person name="Hutchinson M.I."/>
            <person name="Powell A.J."/>
            <person name="Barry K."/>
            <person name="Miller A.N."/>
            <person name="Grigoriev I.V."/>
            <person name="Debuchy R."/>
            <person name="Gladieux P."/>
            <person name="Thoren M.H."/>
            <person name="Johannesson H."/>
        </authorList>
    </citation>
    <scope>NUCLEOTIDE SEQUENCE</scope>
    <source>
        <strain evidence="3">CBS 141.50</strain>
    </source>
</reference>
<feature type="region of interest" description="Disordered" evidence="2">
    <location>
        <begin position="496"/>
        <end position="552"/>
    </location>
</feature>
<feature type="compositionally biased region" description="Polar residues" evidence="2">
    <location>
        <begin position="530"/>
        <end position="550"/>
    </location>
</feature>
<dbReference type="Proteomes" id="UP001302676">
    <property type="component" value="Unassembled WGS sequence"/>
</dbReference>
<dbReference type="EMBL" id="MU853603">
    <property type="protein sequence ID" value="KAK4142020.1"/>
    <property type="molecule type" value="Genomic_DNA"/>
</dbReference>
<sequence>MPRKTPELDQDFNIYVDPSSCVREAMDEDTPATNIPPVADEVLESVAPEDSAQDVAAEVAGEDEQDLTEEPDVTPADEDVVETEEVLDTTEVDIPKNEAEVAGEDIEDEEQVDPTPNDDLIEDEPVVEQDDAAEPTTEDNTLATEHVDEESVVENEMEEHSQLEDMPEQAGADQTEAEEVLESESTEEALEEAASGELDEPGNVDAADTFSETADEDKEEVYDNKDAEVDDVHTDEQEASDVDQEQEQDRGPQRLGERKTSLRTEALIQAAARAVVAKIEKRKSGELPEPEDEFDQSMVSTDSQDTETRGRDDYDDDAFNAARDLLVNSLNDQHHNRSQSAGSSVRHNASHSISSDDANDSSSQHEREDDVFSDRSARSSLGSLDPVSDPEHYEGGTIRGSSLNSIKTPHAKDAFAFSERRDSFTSSTTSSQDHHQPSHSSSHSHTISPARTVSNFSTISGLSAYDDSKQGGFVPTHRETRLPFRTPSEIRAMQMASPSPSVFNGSSPSSRPGTGASKRYNGATNNNNNGFSSPTASAQYSPKGRSTPTRLKSARKEAPLVLLHVTLLPLQWAWGDVLNGMDALVVSNSDSLGKTDLATPSESVVTPPPSDQLKTLRDAWRELQSRVGETVLDRGILLPHPQNDYEVLEERLLEALELPLRRRARILECGHYVGPANVPDEYDEDISDDEGGRLSREDKRQWCATCETEIRVEDLGVGKVFRVKVYASNGLMRAGAWEACWKEMERVDVEVEPIVDATLQSELERLALLQDELEEQRRREVVELERAAELAAEAEAKAMVEGLRASSRQQKEQQPDALDAQRSMMPSPAPSGMQLAMRTATPQPSAANTLVRAGTPSAYPVDTSEERRMRDEERMREIYGDSPTPPSNAPTPDHQQQPQHHQHQPSQPQHQQHYPPQTQTQLPPTLPLLTDGRQEHAHQQPRQSRPLPLDENSGFVEVLMEAFKVLLRDPKNVAIIVLCVFVVFMIKRPGLEAQQAQQGLVPAPQVPVVHVSSQVPQAQVQVPEVQVGQGQVGQGQIPQGQIQGVKQVPQVEGVQGLGNGDVAGYEIGMMGEVQAGGRKGAVREVPMVEGGAAEEVVENVVKALPASEEVVVEHSTEQTVEVEVTETESQTEAEAEPEALVEQTDAAIDTRAAVFILPDDMCAPHGPAYPVTPIDELPLLTPEVDNSENSDDDLPANCNPPSTTSSALGPLVTQRRTVRLFETVTETVRVSVVTQTETVSTVVTAIPQTVEETVYETETVRITVSVPVEGQKAVEKKEEKEGCEGKGKKGWF</sequence>
<feature type="compositionally biased region" description="Acidic residues" evidence="2">
    <location>
        <begin position="101"/>
        <end position="112"/>
    </location>
</feature>
<feature type="region of interest" description="Disordered" evidence="2">
    <location>
        <begin position="420"/>
        <end position="449"/>
    </location>
</feature>
<evidence type="ECO:0000313" key="4">
    <source>
        <dbReference type="Proteomes" id="UP001302676"/>
    </source>
</evidence>
<feature type="region of interest" description="Disordered" evidence="2">
    <location>
        <begin position="801"/>
        <end position="950"/>
    </location>
</feature>
<feature type="compositionally biased region" description="Acidic residues" evidence="2">
    <location>
        <begin position="175"/>
        <end position="191"/>
    </location>
</feature>
<gene>
    <name evidence="3" type="ORF">C8A04DRAFT_13604</name>
</gene>
<feature type="compositionally biased region" description="Acidic residues" evidence="2">
    <location>
        <begin position="237"/>
        <end position="246"/>
    </location>
</feature>
<feature type="compositionally biased region" description="Acidic residues" evidence="2">
    <location>
        <begin position="147"/>
        <end position="157"/>
    </location>
</feature>
<feature type="compositionally biased region" description="Basic and acidic residues" evidence="2">
    <location>
        <begin position="363"/>
        <end position="377"/>
    </location>
</feature>
<feature type="compositionally biased region" description="Basic and acidic residues" evidence="2">
    <location>
        <begin position="864"/>
        <end position="879"/>
    </location>
</feature>
<keyword evidence="1" id="KW-0175">Coiled coil</keyword>
<dbReference type="GeneID" id="87814389"/>
<name>A0AAN6V0U6_9PEZI</name>
<feature type="compositionally biased region" description="Acidic residues" evidence="2">
    <location>
        <begin position="119"/>
        <end position="137"/>
    </location>
</feature>
<feature type="region of interest" description="Disordered" evidence="2">
    <location>
        <begin position="47"/>
        <end position="263"/>
    </location>
</feature>
<feature type="compositionally biased region" description="Low complexity" evidence="2">
    <location>
        <begin position="438"/>
        <end position="449"/>
    </location>
</feature>
<evidence type="ECO:0008006" key="5">
    <source>
        <dbReference type="Google" id="ProtNLM"/>
    </source>
</evidence>
<feature type="compositionally biased region" description="Basic and acidic residues" evidence="2">
    <location>
        <begin position="221"/>
        <end position="236"/>
    </location>
</feature>
<feature type="compositionally biased region" description="Acidic residues" evidence="2">
    <location>
        <begin position="60"/>
        <end position="91"/>
    </location>
</feature>
<evidence type="ECO:0000256" key="1">
    <source>
        <dbReference type="SAM" id="Coils"/>
    </source>
</evidence>
<dbReference type="RefSeq" id="XP_062635391.1">
    <property type="nucleotide sequence ID" value="XM_062777776.1"/>
</dbReference>
<feature type="compositionally biased region" description="Low complexity" evidence="2">
    <location>
        <begin position="890"/>
        <end position="930"/>
    </location>
</feature>
<protein>
    <recommendedName>
        <fullName evidence="5">Pathway-specific nitrogen regulator</fullName>
    </recommendedName>
</protein>
<comment type="caution">
    <text evidence="3">The sequence shown here is derived from an EMBL/GenBank/DDBJ whole genome shotgun (WGS) entry which is preliminary data.</text>
</comment>
<evidence type="ECO:0000256" key="2">
    <source>
        <dbReference type="SAM" id="MobiDB-lite"/>
    </source>
</evidence>
<organism evidence="3 4">
    <name type="scientific">Dichotomopilus funicola</name>
    <dbReference type="NCBI Taxonomy" id="1934379"/>
    <lineage>
        <taxon>Eukaryota</taxon>
        <taxon>Fungi</taxon>
        <taxon>Dikarya</taxon>
        <taxon>Ascomycota</taxon>
        <taxon>Pezizomycotina</taxon>
        <taxon>Sordariomycetes</taxon>
        <taxon>Sordariomycetidae</taxon>
        <taxon>Sordariales</taxon>
        <taxon>Chaetomiaceae</taxon>
        <taxon>Dichotomopilus</taxon>
    </lineage>
</organism>